<dbReference type="GO" id="GO:0005739">
    <property type="term" value="C:mitochondrion"/>
    <property type="evidence" value="ECO:0007669"/>
    <property type="project" value="InterPro"/>
</dbReference>
<dbReference type="GO" id="GO:0045271">
    <property type="term" value="C:respiratory chain complex I"/>
    <property type="evidence" value="ECO:0000318"/>
    <property type="project" value="GO_Central"/>
</dbReference>
<dbReference type="PANTHER" id="PTHR12840">
    <property type="entry name" value="NADH-UBIQUINONE OXIDOREDUCTASE ASHI SUBUNIT"/>
    <property type="match status" value="1"/>
</dbReference>
<keyword evidence="1" id="KW-1133">Transmembrane helix</keyword>
<proteinExistence type="predicted"/>
<feature type="transmembrane region" description="Helical" evidence="1">
    <location>
        <begin position="121"/>
        <end position="139"/>
    </location>
</feature>
<keyword evidence="1" id="KW-0812">Transmembrane</keyword>
<name>A0A1D8PHY0_CANAL</name>
<dbReference type="eggNOG" id="ENOG502S52G">
    <property type="taxonomic scope" value="Eukaryota"/>
</dbReference>
<dbReference type="Proteomes" id="UP000000559">
    <property type="component" value="Chromosome 2"/>
</dbReference>
<organism evidence="3 4">
    <name type="scientific">Candida albicans (strain SC5314 / ATCC MYA-2876)</name>
    <name type="common">Yeast</name>
    <dbReference type="NCBI Taxonomy" id="237561"/>
    <lineage>
        <taxon>Eukaryota</taxon>
        <taxon>Fungi</taxon>
        <taxon>Dikarya</taxon>
        <taxon>Ascomycota</taxon>
        <taxon>Saccharomycotina</taxon>
        <taxon>Pichiomycetes</taxon>
        <taxon>Debaryomycetaceae</taxon>
        <taxon>Candida/Lodderomyces clade</taxon>
        <taxon>Candida</taxon>
    </lineage>
</organism>
<dbReference type="AlphaFoldDB" id="A0A1D8PHY0"/>
<dbReference type="RefSeq" id="XP_713129.1">
    <property type="nucleotide sequence ID" value="XM_708036.1"/>
</dbReference>
<reference evidence="3 4" key="1">
    <citation type="journal article" date="2004" name="Proc. Natl. Acad. Sci. U.S.A.">
        <title>The diploid genome sequence of Candida albicans.</title>
        <authorList>
            <person name="Jones T."/>
            <person name="Federspiel N.A."/>
            <person name="Chibana H."/>
            <person name="Dungan J."/>
            <person name="Kalman S."/>
            <person name="Magee B.B."/>
            <person name="Newport G."/>
            <person name="Thorstenson Y.R."/>
            <person name="Agabian N."/>
            <person name="Magee P.T."/>
            <person name="Davis R.W."/>
            <person name="Scherer S."/>
        </authorList>
    </citation>
    <scope>NUCLEOTIDE SEQUENCE [LARGE SCALE GENOMIC DNA]</scope>
    <source>
        <strain evidence="4">SC5314 / ATCC MYA-2876</strain>
    </source>
</reference>
<evidence type="ECO:0000313" key="2">
    <source>
        <dbReference type="CGD" id="CAL0000185990"/>
    </source>
</evidence>
<protein>
    <submittedName>
        <fullName evidence="3">Uncharacterized protein</fullName>
    </submittedName>
</protein>
<reference evidence="3 4" key="2">
    <citation type="journal article" date="2007" name="Genome Biol.">
        <title>Assembly of the Candida albicans genome into sixteen supercontigs aligned on the eight chromosomes.</title>
        <authorList>
            <person name="van het Hoog M."/>
            <person name="Rast T.J."/>
            <person name="Martchenko M."/>
            <person name="Grindle S."/>
            <person name="Dignard D."/>
            <person name="Hogues H."/>
            <person name="Cuomo C."/>
            <person name="Berriman M."/>
            <person name="Scherer S."/>
            <person name="Magee B.B."/>
            <person name="Whiteway M."/>
            <person name="Chibana H."/>
            <person name="Nantel A."/>
            <person name="Magee P.T."/>
        </authorList>
    </citation>
    <scope>GENOME REANNOTATION</scope>
    <source>
        <strain evidence="4">SC5314 / ATCC MYA-2876</strain>
    </source>
</reference>
<dbReference type="GeneID" id="3645221"/>
<dbReference type="GO" id="GO:0005886">
    <property type="term" value="C:plasma membrane"/>
    <property type="evidence" value="ECO:0000314"/>
    <property type="project" value="CGD"/>
</dbReference>
<dbReference type="InParanoid" id="A0A1D8PHY0"/>
<dbReference type="PANTHER" id="PTHR12840:SF1">
    <property type="entry name" value="NADH DEHYDROGENASE [UBIQUINONE] 1 BETA SUBCOMPLEX SUBUNIT 8, MITOCHONDRIAL"/>
    <property type="match status" value="1"/>
</dbReference>
<dbReference type="CGD" id="CAL0000185990">
    <property type="gene designation" value="orf19.9428"/>
</dbReference>
<evidence type="ECO:0000313" key="3">
    <source>
        <dbReference type="EMBL" id="AOW27753.1"/>
    </source>
</evidence>
<dbReference type="EMBL" id="CP017624">
    <property type="protein sequence ID" value="AOW27753.1"/>
    <property type="molecule type" value="Genomic_DNA"/>
</dbReference>
<dbReference type="InterPro" id="IPR008699">
    <property type="entry name" value="NDUFB8"/>
</dbReference>
<accession>A0A1D8PHY0</accession>
<reference evidence="3 4" key="3">
    <citation type="journal article" date="2013" name="Genome Biol.">
        <title>Assembly of a phased diploid Candida albicans genome facilitates allele-specific measurements and provides a simple model for repeat and indel structure.</title>
        <authorList>
            <person name="Muzzey D."/>
            <person name="Schwartz K."/>
            <person name="Weissman J.S."/>
            <person name="Sherlock G."/>
        </authorList>
    </citation>
    <scope>NUCLEOTIDE SEQUENCE [LARGE SCALE GENOMIC DNA]</scope>
    <source>
        <strain evidence="4">SC5314 / ATCC MYA-2876</strain>
    </source>
</reference>
<dbReference type="OrthoDB" id="2014058at2759"/>
<gene>
    <name evidence="3" type="ordered locus">CAALFM_C207550WA</name>
    <name evidence="2" type="ordered locus">orf19.9428</name>
</gene>
<evidence type="ECO:0000256" key="1">
    <source>
        <dbReference type="SAM" id="Phobius"/>
    </source>
</evidence>
<keyword evidence="1" id="KW-0472">Membrane</keyword>
<dbReference type="SMR" id="A0A1D8PHY0"/>
<dbReference type="Pfam" id="PF05821">
    <property type="entry name" value="NDUF_B8"/>
    <property type="match status" value="1"/>
</dbReference>
<evidence type="ECO:0000313" key="4">
    <source>
        <dbReference type="Proteomes" id="UP000000559"/>
    </source>
</evidence>
<keyword evidence="4" id="KW-1185">Reference proteome</keyword>
<sequence>MISRIGLRTPAKALSLSSRGVAGYTSRIALTRSYATQKATIYDQSTGQTIELADPEHPELADFKNPPFVLKQYLDPYAKYDDPQNRRNKNDPMHIDEDMLDLWSPDYYDHVSDSTALKHNAIFFGLIFGISAVIAYFQLNPEKPAMIRSFPYNGLADALGATSEETAPFYQNKPDLTAEKECGILPADNDITNNQAAYEKENSEFIKSGTA</sequence>
<dbReference type="KEGG" id="cal:CAALFM_C207550WA"/>
<dbReference type="STRING" id="237561.A0A1D8PHY0"/>
<dbReference type="VEuPathDB" id="FungiDB:C2_07550W_A"/>